<proteinExistence type="predicted"/>
<dbReference type="AlphaFoldDB" id="A0A1J5Q500"/>
<evidence type="ECO:0000256" key="1">
    <source>
        <dbReference type="SAM" id="Phobius"/>
    </source>
</evidence>
<keyword evidence="1" id="KW-0812">Transmembrane</keyword>
<feature type="transmembrane region" description="Helical" evidence="1">
    <location>
        <begin position="6"/>
        <end position="26"/>
    </location>
</feature>
<accession>A0A1J5Q500</accession>
<keyword evidence="1" id="KW-1133">Transmembrane helix</keyword>
<dbReference type="EMBL" id="MLJW01003932">
    <property type="protein sequence ID" value="OIQ70981.1"/>
    <property type="molecule type" value="Genomic_DNA"/>
</dbReference>
<gene>
    <name evidence="2" type="ORF">GALL_474020</name>
</gene>
<name>A0A1J5Q500_9ZZZZ</name>
<organism evidence="2">
    <name type="scientific">mine drainage metagenome</name>
    <dbReference type="NCBI Taxonomy" id="410659"/>
    <lineage>
        <taxon>unclassified sequences</taxon>
        <taxon>metagenomes</taxon>
        <taxon>ecological metagenomes</taxon>
    </lineage>
</organism>
<keyword evidence="1" id="KW-0472">Membrane</keyword>
<evidence type="ECO:0000313" key="2">
    <source>
        <dbReference type="EMBL" id="OIQ70981.1"/>
    </source>
</evidence>
<reference evidence="2" key="1">
    <citation type="submission" date="2016-10" db="EMBL/GenBank/DDBJ databases">
        <title>Sequence of Gallionella enrichment culture.</title>
        <authorList>
            <person name="Poehlein A."/>
            <person name="Muehling M."/>
            <person name="Daniel R."/>
        </authorList>
    </citation>
    <scope>NUCLEOTIDE SEQUENCE</scope>
</reference>
<sequence>MPFDAMLVSAAVTAMFLVLAVVIAWGDRQTRPDRLKAPSQKR</sequence>
<protein>
    <submittedName>
        <fullName evidence="2">Uncharacterized protein</fullName>
    </submittedName>
</protein>
<comment type="caution">
    <text evidence="2">The sequence shown here is derived from an EMBL/GenBank/DDBJ whole genome shotgun (WGS) entry which is preliminary data.</text>
</comment>